<dbReference type="AlphaFoldDB" id="A0A813J7Y8"/>
<protein>
    <submittedName>
        <fullName evidence="2">Uncharacterized protein</fullName>
    </submittedName>
</protein>
<proteinExistence type="predicted"/>
<dbReference type="Gene3D" id="1.10.300.10">
    <property type="entry name" value="Adenylosuccinate Synthetase, subunit A, domain 2"/>
    <property type="match status" value="1"/>
</dbReference>
<evidence type="ECO:0000256" key="1">
    <source>
        <dbReference type="SAM" id="SignalP"/>
    </source>
</evidence>
<feature type="signal peptide" evidence="1">
    <location>
        <begin position="1"/>
        <end position="26"/>
    </location>
</feature>
<feature type="non-terminal residue" evidence="2">
    <location>
        <position position="94"/>
    </location>
</feature>
<dbReference type="EMBL" id="CAJNNW010022027">
    <property type="protein sequence ID" value="CAE8668733.1"/>
    <property type="molecule type" value="Genomic_DNA"/>
</dbReference>
<accession>A0A813J7Y8</accession>
<evidence type="ECO:0000313" key="2">
    <source>
        <dbReference type="EMBL" id="CAE8668733.1"/>
    </source>
</evidence>
<dbReference type="Proteomes" id="UP000626109">
    <property type="component" value="Unassembled WGS sequence"/>
</dbReference>
<gene>
    <name evidence="2" type="ORF">PGLA2088_LOCUS17008</name>
</gene>
<organism evidence="2 3">
    <name type="scientific">Polarella glacialis</name>
    <name type="common">Dinoflagellate</name>
    <dbReference type="NCBI Taxonomy" id="89957"/>
    <lineage>
        <taxon>Eukaryota</taxon>
        <taxon>Sar</taxon>
        <taxon>Alveolata</taxon>
        <taxon>Dinophyceae</taxon>
        <taxon>Suessiales</taxon>
        <taxon>Suessiaceae</taxon>
        <taxon>Polarella</taxon>
    </lineage>
</organism>
<name>A0A813J7Y8_POLGL</name>
<comment type="caution">
    <text evidence="2">The sequence shown here is derived from an EMBL/GenBank/DDBJ whole genome shotgun (WGS) entry which is preliminary data.</text>
</comment>
<dbReference type="InterPro" id="IPR042110">
    <property type="entry name" value="Adenylosuccinate_synth_dom2"/>
</dbReference>
<reference evidence="2" key="1">
    <citation type="submission" date="2021-02" db="EMBL/GenBank/DDBJ databases">
        <authorList>
            <person name="Dougan E. K."/>
            <person name="Rhodes N."/>
            <person name="Thang M."/>
            <person name="Chan C."/>
        </authorList>
    </citation>
    <scope>NUCLEOTIDE SEQUENCE</scope>
</reference>
<feature type="chain" id="PRO_5032326839" evidence="1">
    <location>
        <begin position="27"/>
        <end position="94"/>
    </location>
</feature>
<evidence type="ECO:0000313" key="3">
    <source>
        <dbReference type="Proteomes" id="UP000626109"/>
    </source>
</evidence>
<sequence length="94" mass="11120">MAAEKRRPVLVFLCCVLLETDRIGYASKCIRNGIRLGDLLHFETFEEKLRELIKWSQKRYGAPQESDQPSQQLMRECLRNYDTRRAFDPENQAK</sequence>
<keyword evidence="1" id="KW-0732">Signal</keyword>